<keyword evidence="2" id="KW-0378">Hydrolase</keyword>
<dbReference type="PANTHER" id="PTHR11839">
    <property type="entry name" value="UDP/ADP-SUGAR PYROPHOSPHATASE"/>
    <property type="match status" value="1"/>
</dbReference>
<protein>
    <submittedName>
        <fullName evidence="4">ADP-ribose pyrophosphatase</fullName>
    </submittedName>
</protein>
<dbReference type="CDD" id="cd03424">
    <property type="entry name" value="NUDIX_ADPRase_Nudt5_UGPPase_Nudt14"/>
    <property type="match status" value="1"/>
</dbReference>
<dbReference type="Gene3D" id="3.90.79.10">
    <property type="entry name" value="Nucleoside Triphosphate Pyrophosphohydrolase"/>
    <property type="match status" value="1"/>
</dbReference>
<dbReference type="Proteomes" id="UP000324021">
    <property type="component" value="Unassembled WGS sequence"/>
</dbReference>
<dbReference type="STRING" id="392421.SAMN04488694_10968"/>
<dbReference type="GO" id="GO:0016787">
    <property type="term" value="F:hydrolase activity"/>
    <property type="evidence" value="ECO:0007669"/>
    <property type="project" value="UniProtKB-KW"/>
</dbReference>
<dbReference type="EMBL" id="FMZP01000007">
    <property type="protein sequence ID" value="SDC78298.1"/>
    <property type="molecule type" value="Genomic_DNA"/>
</dbReference>
<evidence type="ECO:0000256" key="2">
    <source>
        <dbReference type="ARBA" id="ARBA00022801"/>
    </source>
</evidence>
<dbReference type="Proteomes" id="UP000199320">
    <property type="component" value="Unassembled WGS sequence"/>
</dbReference>
<evidence type="ECO:0000313" key="4">
    <source>
        <dbReference type="EMBL" id="SDC78298.1"/>
    </source>
</evidence>
<dbReference type="PROSITE" id="PS51462">
    <property type="entry name" value="NUDIX"/>
    <property type="match status" value="1"/>
</dbReference>
<dbReference type="Pfam" id="PF00293">
    <property type="entry name" value="NUDIX"/>
    <property type="match status" value="1"/>
</dbReference>
<evidence type="ECO:0000313" key="7">
    <source>
        <dbReference type="Proteomes" id="UP000324021"/>
    </source>
</evidence>
<feature type="domain" description="Nudix hydrolase" evidence="3">
    <location>
        <begin position="79"/>
        <end position="209"/>
    </location>
</feature>
<dbReference type="SUPFAM" id="SSF55811">
    <property type="entry name" value="Nudix"/>
    <property type="match status" value="1"/>
</dbReference>
<sequence length="225" mass="24720">MTAVSRESQREPSHDAIKYTHRRDAALLTITAVSVAMPTDELAWETRERRVAYSCPGFDVVNESVQLPDGTETDFDYLSEPPSVCVLPFTPDDNVVCIEEWRQAVSRISRGLPVGGIEPDDDDLEAAAHRELAEETGYEAERLEPLVSVEPANGIADTRLHVFVADGCRPTAEQQLDHNESIRPTELSFADLTDAVAAGEIHDGRTVLAVSYYRLVEPACGPANE</sequence>
<accession>A0A1G6PE54</accession>
<dbReference type="GO" id="GO:0006753">
    <property type="term" value="P:nucleoside phosphate metabolic process"/>
    <property type="evidence" value="ECO:0007669"/>
    <property type="project" value="TreeGrafter"/>
</dbReference>
<dbReference type="InterPro" id="IPR015797">
    <property type="entry name" value="NUDIX_hydrolase-like_dom_sf"/>
</dbReference>
<keyword evidence="6" id="KW-1185">Reference proteome</keyword>
<reference evidence="5" key="2">
    <citation type="submission" date="2016-10" db="EMBL/GenBank/DDBJ databases">
        <authorList>
            <person name="de Groot N.N."/>
        </authorList>
    </citation>
    <scope>NUCLEOTIDE SEQUENCE [LARGE SCALE GENOMIC DNA]</scope>
    <source>
        <strain evidence="5">CDM_6</strain>
    </source>
</reference>
<name>A0A1G6PE54_9EURY</name>
<evidence type="ECO:0000313" key="5">
    <source>
        <dbReference type="EMBL" id="SET61212.1"/>
    </source>
</evidence>
<organism evidence="4 7">
    <name type="scientific">Natrinema hispanicum</name>
    <dbReference type="NCBI Taxonomy" id="392421"/>
    <lineage>
        <taxon>Archaea</taxon>
        <taxon>Methanobacteriati</taxon>
        <taxon>Methanobacteriota</taxon>
        <taxon>Stenosarchaea group</taxon>
        <taxon>Halobacteria</taxon>
        <taxon>Halobacteriales</taxon>
        <taxon>Natrialbaceae</taxon>
        <taxon>Natrinema</taxon>
    </lineage>
</organism>
<evidence type="ECO:0000259" key="3">
    <source>
        <dbReference type="PROSITE" id="PS51462"/>
    </source>
</evidence>
<comment type="cofactor">
    <cofactor evidence="1">
        <name>Mg(2+)</name>
        <dbReference type="ChEBI" id="CHEBI:18420"/>
    </cofactor>
</comment>
<dbReference type="GO" id="GO:0019693">
    <property type="term" value="P:ribose phosphate metabolic process"/>
    <property type="evidence" value="ECO:0007669"/>
    <property type="project" value="TreeGrafter"/>
</dbReference>
<dbReference type="InterPro" id="IPR000086">
    <property type="entry name" value="NUDIX_hydrolase_dom"/>
</dbReference>
<proteinExistence type="predicted"/>
<dbReference type="AlphaFoldDB" id="A0A1G6PE54"/>
<dbReference type="PANTHER" id="PTHR11839:SF18">
    <property type="entry name" value="NUDIX HYDROLASE DOMAIN-CONTAINING PROTEIN"/>
    <property type="match status" value="1"/>
</dbReference>
<gene>
    <name evidence="5" type="ORF">SAMN04488694_10968</name>
    <name evidence="4" type="ORF">SAMN05192552_100795</name>
</gene>
<evidence type="ECO:0000313" key="6">
    <source>
        <dbReference type="Proteomes" id="UP000199320"/>
    </source>
</evidence>
<evidence type="ECO:0000256" key="1">
    <source>
        <dbReference type="ARBA" id="ARBA00001946"/>
    </source>
</evidence>
<reference evidence="6 7" key="1">
    <citation type="submission" date="2016-10" db="EMBL/GenBank/DDBJ databases">
        <authorList>
            <person name="Varghese N."/>
            <person name="Submissions S."/>
        </authorList>
    </citation>
    <scope>NUCLEOTIDE SEQUENCE [LARGE SCALE GENOMIC DNA]</scope>
    <source>
        <strain evidence="4 7">CDM_1</strain>
        <strain evidence="6">CDM_6</strain>
    </source>
</reference>
<dbReference type="EMBL" id="FOIC01000009">
    <property type="protein sequence ID" value="SET61212.1"/>
    <property type="molecule type" value="Genomic_DNA"/>
</dbReference>